<comment type="caution">
    <text evidence="2">The sequence shown here is derived from an EMBL/GenBank/DDBJ whole genome shotgun (WGS) entry which is preliminary data.</text>
</comment>
<evidence type="ECO:0000313" key="2">
    <source>
        <dbReference type="EMBL" id="GBP09820.1"/>
    </source>
</evidence>
<organism evidence="2 3">
    <name type="scientific">Eumeta variegata</name>
    <name type="common">Bagworm moth</name>
    <name type="synonym">Eumeta japonica</name>
    <dbReference type="NCBI Taxonomy" id="151549"/>
    <lineage>
        <taxon>Eukaryota</taxon>
        <taxon>Metazoa</taxon>
        <taxon>Ecdysozoa</taxon>
        <taxon>Arthropoda</taxon>
        <taxon>Hexapoda</taxon>
        <taxon>Insecta</taxon>
        <taxon>Pterygota</taxon>
        <taxon>Neoptera</taxon>
        <taxon>Endopterygota</taxon>
        <taxon>Lepidoptera</taxon>
        <taxon>Glossata</taxon>
        <taxon>Ditrysia</taxon>
        <taxon>Tineoidea</taxon>
        <taxon>Psychidae</taxon>
        <taxon>Oiketicinae</taxon>
        <taxon>Eumeta</taxon>
    </lineage>
</organism>
<dbReference type="EMBL" id="BGZK01000037">
    <property type="protein sequence ID" value="GBP09820.1"/>
    <property type="molecule type" value="Genomic_DNA"/>
</dbReference>
<sequence>MELVRSVIDEYRSAKPHGVRSLLRSTHSLAKLDEIKELTLIKIVTISTTGACGQPPAAEPGLARAGPVRSPRHTDAPALGAGTPDVTGKPCDLRRTESTAPIPLRYLPERQCSAGCVLLSDSDLQRKKKLSAGVLHASRHCMVQSITARQASIMQASGE</sequence>
<feature type="region of interest" description="Disordered" evidence="1">
    <location>
        <begin position="54"/>
        <end position="94"/>
    </location>
</feature>
<gene>
    <name evidence="2" type="ORF">EVAR_81091_1</name>
</gene>
<name>A0A4C1T8E6_EUMVA</name>
<proteinExistence type="predicted"/>
<reference evidence="2 3" key="1">
    <citation type="journal article" date="2019" name="Commun. Biol.">
        <title>The bagworm genome reveals a unique fibroin gene that provides high tensile strength.</title>
        <authorList>
            <person name="Kono N."/>
            <person name="Nakamura H."/>
            <person name="Ohtoshi R."/>
            <person name="Tomita M."/>
            <person name="Numata K."/>
            <person name="Arakawa K."/>
        </authorList>
    </citation>
    <scope>NUCLEOTIDE SEQUENCE [LARGE SCALE GENOMIC DNA]</scope>
</reference>
<evidence type="ECO:0000313" key="3">
    <source>
        <dbReference type="Proteomes" id="UP000299102"/>
    </source>
</evidence>
<protein>
    <submittedName>
        <fullName evidence="2">Uncharacterized protein</fullName>
    </submittedName>
</protein>
<keyword evidence="3" id="KW-1185">Reference proteome</keyword>
<evidence type="ECO:0000256" key="1">
    <source>
        <dbReference type="SAM" id="MobiDB-lite"/>
    </source>
</evidence>
<dbReference type="AlphaFoldDB" id="A0A4C1T8E6"/>
<accession>A0A4C1T8E6</accession>
<dbReference type="Proteomes" id="UP000299102">
    <property type="component" value="Unassembled WGS sequence"/>
</dbReference>